<evidence type="ECO:0000313" key="5">
    <source>
        <dbReference type="Proteomes" id="UP000789759"/>
    </source>
</evidence>
<dbReference type="InterPro" id="IPR027417">
    <property type="entry name" value="P-loop_NTPase"/>
</dbReference>
<dbReference type="InterPro" id="IPR003450">
    <property type="entry name" value="Replication_origin-bd"/>
</dbReference>
<dbReference type="Pfam" id="PF02399">
    <property type="entry name" value="Herpes_ori_bp"/>
    <property type="match status" value="1"/>
</dbReference>
<dbReference type="EMBL" id="CAJVQA010002227">
    <property type="protein sequence ID" value="CAG8541055.1"/>
    <property type="molecule type" value="Genomic_DNA"/>
</dbReference>
<proteinExistence type="predicted"/>
<dbReference type="OrthoDB" id="2338029at2759"/>
<evidence type="ECO:0000259" key="3">
    <source>
        <dbReference type="PROSITE" id="PS51192"/>
    </source>
</evidence>
<dbReference type="AlphaFoldDB" id="A0A9N9AQA7"/>
<evidence type="ECO:0000313" key="4">
    <source>
        <dbReference type="EMBL" id="CAG8541055.1"/>
    </source>
</evidence>
<dbReference type="Proteomes" id="UP000789759">
    <property type="component" value="Unassembled WGS sequence"/>
</dbReference>
<protein>
    <recommendedName>
        <fullName evidence="1">Replication origin-binding protein</fullName>
    </recommendedName>
</protein>
<dbReference type="GO" id="GO:0005524">
    <property type="term" value="F:ATP binding"/>
    <property type="evidence" value="ECO:0007669"/>
    <property type="project" value="InterPro"/>
</dbReference>
<reference evidence="4" key="1">
    <citation type="submission" date="2021-06" db="EMBL/GenBank/DDBJ databases">
        <authorList>
            <person name="Kallberg Y."/>
            <person name="Tangrot J."/>
            <person name="Rosling A."/>
        </authorList>
    </citation>
    <scope>NUCLEOTIDE SEQUENCE</scope>
    <source>
        <strain evidence="4">FL966</strain>
    </source>
</reference>
<keyword evidence="2" id="KW-0235">DNA replication</keyword>
<gene>
    <name evidence="4" type="ORF">CPELLU_LOCUS4302</name>
</gene>
<evidence type="ECO:0000256" key="2">
    <source>
        <dbReference type="ARBA" id="ARBA00022705"/>
    </source>
</evidence>
<comment type="caution">
    <text evidence="4">The sequence shown here is derived from an EMBL/GenBank/DDBJ whole genome shotgun (WGS) entry which is preliminary data.</text>
</comment>
<dbReference type="InterPro" id="IPR014001">
    <property type="entry name" value="Helicase_ATP-bd"/>
</dbReference>
<dbReference type="SUPFAM" id="SSF52540">
    <property type="entry name" value="P-loop containing nucleoside triphosphate hydrolases"/>
    <property type="match status" value="1"/>
</dbReference>
<feature type="domain" description="Helicase ATP-binding" evidence="3">
    <location>
        <begin position="9"/>
        <end position="168"/>
    </location>
</feature>
<name>A0A9N9AQA7_9GLOM</name>
<evidence type="ECO:0000256" key="1">
    <source>
        <dbReference type="ARBA" id="ARBA00014069"/>
    </source>
</evidence>
<dbReference type="GO" id="GO:0006260">
    <property type="term" value="P:DNA replication"/>
    <property type="evidence" value="ECO:0007669"/>
    <property type="project" value="UniProtKB-KW"/>
</dbReference>
<dbReference type="GO" id="GO:0003688">
    <property type="term" value="F:DNA replication origin binding"/>
    <property type="evidence" value="ECO:0007669"/>
    <property type="project" value="InterPro"/>
</dbReference>
<accession>A0A9N9AQA7</accession>
<organism evidence="4 5">
    <name type="scientific">Cetraspora pellucida</name>
    <dbReference type="NCBI Taxonomy" id="1433469"/>
    <lineage>
        <taxon>Eukaryota</taxon>
        <taxon>Fungi</taxon>
        <taxon>Fungi incertae sedis</taxon>
        <taxon>Mucoromycota</taxon>
        <taxon>Glomeromycotina</taxon>
        <taxon>Glomeromycetes</taxon>
        <taxon>Diversisporales</taxon>
        <taxon>Gigasporaceae</taxon>
        <taxon>Cetraspora</taxon>
    </lineage>
</organism>
<keyword evidence="5" id="KW-1185">Reference proteome</keyword>
<sequence>MHSYNLQAKLTSSNWHLMLIKGHCGIGKSNKLAEKIKTLCHSDGSSVLILIISDWRSLVYSQKVLFKEFKSYLELDIKKLNSKDTLKLIISPESIHKLGATGYDIIILDEFETIIQNFSRPTMKKLKLSYNIYKSLLQSALLILALDATLDLDSLHIRDKYYALIYINTKKWNAELIGALKQGLKVYILMFASAEIAEALYKELASHGYQDKCFFNELLETKKRDIFANINDAVANLNYLIATPVITCSISIIIENFDIMFAYFRTLASLTSNEAYQMLHYIKKLNQNVVHVLTDLCGDNLLTDCEDLLHFISYRCNVTEYPNLEEAHYNKTFTLDGKWIFKPNASLETHLYNASCHNASRNDFVDLLANRLSECSYDICVAKNCPSIDLKITENNKGKELLLNDIDPAWRLALQKYNLAFFYKKTPEDITENFVKKYSQKKMQNVYSALVQAVNPLDNLHKNYRFMVIGNL</sequence>
<dbReference type="PROSITE" id="PS51192">
    <property type="entry name" value="HELICASE_ATP_BIND_1"/>
    <property type="match status" value="1"/>
</dbReference>